<keyword evidence="2" id="KW-1185">Reference proteome</keyword>
<dbReference type="PANTHER" id="PTHR35004:SF8">
    <property type="entry name" value="TRANSPOSASE RV3428C-RELATED"/>
    <property type="match status" value="1"/>
</dbReference>
<evidence type="ECO:0000313" key="1">
    <source>
        <dbReference type="EMBL" id="SNB83899.1"/>
    </source>
</evidence>
<dbReference type="EMBL" id="FYDG01000031">
    <property type="protein sequence ID" value="SNB83899.1"/>
    <property type="molecule type" value="Genomic_DNA"/>
</dbReference>
<dbReference type="Proteomes" id="UP000198418">
    <property type="component" value="Unassembled WGS sequence"/>
</dbReference>
<dbReference type="AlphaFoldDB" id="A0A212SE63"/>
<protein>
    <submittedName>
        <fullName evidence="1">Integrase core domain-containing protein</fullName>
    </submittedName>
</protein>
<dbReference type="PANTHER" id="PTHR35004">
    <property type="entry name" value="TRANSPOSASE RV3428C-RELATED"/>
    <property type="match status" value="1"/>
</dbReference>
<accession>A0A212SE63</accession>
<name>A0A212SE63_RHOAC</name>
<gene>
    <name evidence="1" type="ORF">SAMN06265338_13112</name>
</gene>
<reference evidence="2" key="1">
    <citation type="submission" date="2017-06" db="EMBL/GenBank/DDBJ databases">
        <authorList>
            <person name="Varghese N."/>
            <person name="Submissions S."/>
        </authorList>
    </citation>
    <scope>NUCLEOTIDE SEQUENCE [LARGE SCALE GENOMIC DNA]</scope>
    <source>
        <strain evidence="2">DSM 137</strain>
    </source>
</reference>
<sequence length="164" mass="19113">MKRPGVSLQILWEEYRADHPAGYGYSRFCELFREFERRLSPTMRQHHEPGEKVFVDYSGKKLPIVDPATGEIREAEIFVAVLGASTLTFAEATWTQQLPDWIGSHVRMYRFFGGAPKLLVPDNLKSGVHKASFYDPEINRSYGKMRWERSARRSRRSGAWWKNM</sequence>
<organism evidence="1 2">
    <name type="scientific">Rhodoblastus acidophilus</name>
    <name type="common">Rhodopseudomonas acidophila</name>
    <dbReference type="NCBI Taxonomy" id="1074"/>
    <lineage>
        <taxon>Bacteria</taxon>
        <taxon>Pseudomonadati</taxon>
        <taxon>Pseudomonadota</taxon>
        <taxon>Alphaproteobacteria</taxon>
        <taxon>Hyphomicrobiales</taxon>
        <taxon>Rhodoblastaceae</taxon>
        <taxon>Rhodoblastus</taxon>
    </lineage>
</organism>
<proteinExistence type="predicted"/>
<evidence type="ECO:0000313" key="2">
    <source>
        <dbReference type="Proteomes" id="UP000198418"/>
    </source>
</evidence>